<accession>A0ABP7Z5V7</accession>
<dbReference type="RefSeq" id="WP_344675953.1">
    <property type="nucleotide sequence ID" value="NZ_BAAAZI010000015.1"/>
</dbReference>
<dbReference type="Pfam" id="PF10754">
    <property type="entry name" value="DUF2569"/>
    <property type="match status" value="1"/>
</dbReference>
<proteinExistence type="predicted"/>
<evidence type="ECO:0000259" key="2">
    <source>
        <dbReference type="Pfam" id="PF12969"/>
    </source>
</evidence>
<keyword evidence="4" id="KW-1185">Reference proteome</keyword>
<dbReference type="Pfam" id="PF12969">
    <property type="entry name" value="DUF3857"/>
    <property type="match status" value="1"/>
</dbReference>
<feature type="transmembrane region" description="Helical" evidence="1">
    <location>
        <begin position="701"/>
        <end position="730"/>
    </location>
</feature>
<name>A0ABP7Z5V7_9SPHI</name>
<comment type="caution">
    <text evidence="3">The sequence shown here is derived from an EMBL/GenBank/DDBJ whole genome shotgun (WGS) entry which is preliminary data.</text>
</comment>
<keyword evidence="1" id="KW-0812">Transmembrane</keyword>
<feature type="domain" description="DUF3857" evidence="2">
    <location>
        <begin position="67"/>
        <end position="227"/>
    </location>
</feature>
<organism evidence="3 4">
    <name type="scientific">Sphingobacterium kyonggiense</name>
    <dbReference type="NCBI Taxonomy" id="714075"/>
    <lineage>
        <taxon>Bacteria</taxon>
        <taxon>Pseudomonadati</taxon>
        <taxon>Bacteroidota</taxon>
        <taxon>Sphingobacteriia</taxon>
        <taxon>Sphingobacteriales</taxon>
        <taxon>Sphingobacteriaceae</taxon>
        <taxon>Sphingobacterium</taxon>
    </lineage>
</organism>
<dbReference type="Gene3D" id="3.10.620.30">
    <property type="match status" value="1"/>
</dbReference>
<dbReference type="InterPro" id="IPR024618">
    <property type="entry name" value="DUF3857"/>
</dbReference>
<evidence type="ECO:0000313" key="4">
    <source>
        <dbReference type="Proteomes" id="UP001500101"/>
    </source>
</evidence>
<reference evidence="4" key="1">
    <citation type="journal article" date="2019" name="Int. J. Syst. Evol. Microbiol.">
        <title>The Global Catalogue of Microorganisms (GCM) 10K type strain sequencing project: providing services to taxonomists for standard genome sequencing and annotation.</title>
        <authorList>
            <consortium name="The Broad Institute Genomics Platform"/>
            <consortium name="The Broad Institute Genome Sequencing Center for Infectious Disease"/>
            <person name="Wu L."/>
            <person name="Ma J."/>
        </authorList>
    </citation>
    <scope>NUCLEOTIDE SEQUENCE [LARGE SCALE GENOMIC DNA]</scope>
    <source>
        <strain evidence="4">JCM 16704</strain>
    </source>
</reference>
<dbReference type="Proteomes" id="UP001500101">
    <property type="component" value="Unassembled WGS sequence"/>
</dbReference>
<dbReference type="InterPro" id="IPR038765">
    <property type="entry name" value="Papain-like_cys_pep_sf"/>
</dbReference>
<dbReference type="EMBL" id="BAAAZI010000015">
    <property type="protein sequence ID" value="GAA4147851.1"/>
    <property type="molecule type" value="Genomic_DNA"/>
</dbReference>
<feature type="transmembrane region" description="Helical" evidence="1">
    <location>
        <begin position="786"/>
        <end position="807"/>
    </location>
</feature>
<feature type="transmembrane region" description="Helical" evidence="1">
    <location>
        <begin position="661"/>
        <end position="681"/>
    </location>
</feature>
<evidence type="ECO:0000256" key="1">
    <source>
        <dbReference type="SAM" id="Phobius"/>
    </source>
</evidence>
<dbReference type="InterPro" id="IPR019690">
    <property type="entry name" value="DUF2569"/>
</dbReference>
<evidence type="ECO:0000313" key="3">
    <source>
        <dbReference type="EMBL" id="GAA4147851.1"/>
    </source>
</evidence>
<feature type="transmembrane region" description="Helical" evidence="1">
    <location>
        <begin position="813"/>
        <end position="836"/>
    </location>
</feature>
<feature type="transmembrane region" description="Helical" evidence="1">
    <location>
        <begin position="750"/>
        <end position="774"/>
    </location>
</feature>
<protein>
    <recommendedName>
        <fullName evidence="2">DUF3857 domain-containing protein</fullName>
    </recommendedName>
</protein>
<gene>
    <name evidence="3" type="ORF">GCM10022216_34230</name>
</gene>
<sequence length="863" mass="99818">MRLKILLAISLFFVGLSVLFAQTTPRITRSETPAWLYKSTVQPKKVDLDDINDGYYIDLYENQTHLGLQTAYYKTIRVITEESGTENAGQIYVVYDPSIQKLQFHELKIIRNGQELDRLDLNKFKLLATERNLSNFIYDGTYSAHYVVDDLRKGDKLVFSYSLIGFNPVFEGKFSGNYYLNGGEPYGKVLLNYIVPNGRILNIKRHGSTPVEKRMEKDGLTYLFWDYTPEFNTEYEDYLPAWYSTEDWIQVSEFSTWLEVNKWARRLSPVVYLKPESELAKFVDKLWDKAEGNKERFIGYCLDFVQDEVRYTGFEMGENSHRPHHPEKIFAQRFGDCKDKSYLLSTMLNHQAIPNSLVLANTYTDPFLGKFQANPLAFNHMVIAVHIDGEFKFLDPTISYQGNTVKNRYFPKYGKVLPIQGEGSLVAVEEASVSEIIIEDFITVLDNKKAQLKVITTYFGAEADVIRASFKQTAKNQLQKNYEEFYNKIYKSVERIDDIKFEDNREENIFKVYEFYTLKDFMFSDELNQKFIPAYSSEIINRVPEINNNRLSPIQLNYPLRIDHIIKITNKDNRPIGSFTENDVFKGESYSMTHNAISYGDTLMVNNILEYYQDHVPVNEVQKFIKDRQAAVDLFMNGYSVNKDGYLTIVNISALFSYNGMALLFQFLLIAACVWYIVNVYNKRKPTSIVKIQEEESYNGLGGWLILVLIGMFFNIILYLILCFSPTGIAGKILWDQLSVQSGLKFGIGFLFRFISLSLAAIILVFCVYTTILMLKRRNIFPQTFIFLRIAMAVQYLISISAGFILGYRSENIIVAIGILVFSLIGSAIWVSYMLYSNRVKGTFTVPYKKEQDIIIDERKLTE</sequence>
<keyword evidence="1" id="KW-1133">Transmembrane helix</keyword>
<dbReference type="SUPFAM" id="SSF54001">
    <property type="entry name" value="Cysteine proteinases"/>
    <property type="match status" value="1"/>
</dbReference>
<keyword evidence="1" id="KW-0472">Membrane</keyword>
<dbReference type="Gene3D" id="2.60.40.3140">
    <property type="match status" value="1"/>
</dbReference>